<gene>
    <name evidence="7" type="ORF">OKW52_07645</name>
</gene>
<evidence type="ECO:0000256" key="2">
    <source>
        <dbReference type="ARBA" id="ARBA00022475"/>
    </source>
</evidence>
<keyword evidence="4 6" id="KW-1133">Transmembrane helix</keyword>
<keyword evidence="2" id="KW-1003">Cell membrane</keyword>
<evidence type="ECO:0000256" key="1">
    <source>
        <dbReference type="ARBA" id="ARBA00004651"/>
    </source>
</evidence>
<dbReference type="Pfam" id="PF01810">
    <property type="entry name" value="LysE"/>
    <property type="match status" value="1"/>
</dbReference>
<keyword evidence="8" id="KW-1185">Reference proteome</keyword>
<keyword evidence="5 6" id="KW-0472">Membrane</keyword>
<name>A0ABT3GXA4_9RHOB</name>
<feature type="transmembrane region" description="Helical" evidence="6">
    <location>
        <begin position="40"/>
        <end position="63"/>
    </location>
</feature>
<proteinExistence type="predicted"/>
<dbReference type="PANTHER" id="PTHR30086">
    <property type="entry name" value="ARGININE EXPORTER PROTEIN ARGO"/>
    <property type="match status" value="1"/>
</dbReference>
<dbReference type="PANTHER" id="PTHR30086:SF19">
    <property type="entry name" value="THREONINE EFFLUX PROTEIN"/>
    <property type="match status" value="1"/>
</dbReference>
<evidence type="ECO:0000256" key="4">
    <source>
        <dbReference type="ARBA" id="ARBA00022989"/>
    </source>
</evidence>
<feature type="transmembrane region" description="Helical" evidence="6">
    <location>
        <begin position="184"/>
        <end position="202"/>
    </location>
</feature>
<evidence type="ECO:0000256" key="3">
    <source>
        <dbReference type="ARBA" id="ARBA00022692"/>
    </source>
</evidence>
<keyword evidence="3 6" id="KW-0812">Transmembrane</keyword>
<dbReference type="InterPro" id="IPR001123">
    <property type="entry name" value="LeuE-type"/>
</dbReference>
<reference evidence="7 8" key="1">
    <citation type="submission" date="2022-10" db="EMBL/GenBank/DDBJ databases">
        <title>Pararhodobacter sp. nov., isolated from marine algae.</title>
        <authorList>
            <person name="Choi B.J."/>
            <person name="Kim J.M."/>
            <person name="Lee J.K."/>
            <person name="Choi D.G."/>
            <person name="Jeon C.O."/>
        </authorList>
    </citation>
    <scope>NUCLEOTIDE SEQUENCE [LARGE SCALE GENOMIC DNA]</scope>
    <source>
        <strain evidence="7 8">ZQ420</strain>
    </source>
</reference>
<dbReference type="EMBL" id="JAPDFL010000001">
    <property type="protein sequence ID" value="MCW1932137.1"/>
    <property type="molecule type" value="Genomic_DNA"/>
</dbReference>
<evidence type="ECO:0000256" key="5">
    <source>
        <dbReference type="ARBA" id="ARBA00023136"/>
    </source>
</evidence>
<feature type="transmembrane region" description="Helical" evidence="6">
    <location>
        <begin position="6"/>
        <end position="28"/>
    </location>
</feature>
<feature type="transmembrane region" description="Helical" evidence="6">
    <location>
        <begin position="119"/>
        <end position="141"/>
    </location>
</feature>
<dbReference type="RefSeq" id="WP_264417182.1">
    <property type="nucleotide sequence ID" value="NZ_JAPDFL010000001.1"/>
</dbReference>
<dbReference type="Proteomes" id="UP001208938">
    <property type="component" value="Unassembled WGS sequence"/>
</dbReference>
<evidence type="ECO:0000256" key="6">
    <source>
        <dbReference type="SAM" id="Phobius"/>
    </source>
</evidence>
<organism evidence="7 8">
    <name type="scientific">Pararhodobacter zhoushanensis</name>
    <dbReference type="NCBI Taxonomy" id="2479545"/>
    <lineage>
        <taxon>Bacteria</taxon>
        <taxon>Pseudomonadati</taxon>
        <taxon>Pseudomonadota</taxon>
        <taxon>Alphaproteobacteria</taxon>
        <taxon>Rhodobacterales</taxon>
        <taxon>Paracoccaceae</taxon>
        <taxon>Pararhodobacter</taxon>
    </lineage>
</organism>
<evidence type="ECO:0000313" key="8">
    <source>
        <dbReference type="Proteomes" id="UP001208938"/>
    </source>
</evidence>
<feature type="transmembrane region" description="Helical" evidence="6">
    <location>
        <begin position="147"/>
        <end position="172"/>
    </location>
</feature>
<sequence length="207" mass="21596">MSLSELLPILIGWVIAISSPGPATLALTGTAMEGGRARGLAVALGIVTGSAVWALIAGMGLGAAMMSHAWAVDLLRYVGAGYLAWLAFRSARAALRPGDAVARSAGVETLRHAWARGALIHLTNPKAVLFWGAMFAVVIPADAPVWVLWQVGLACLATSTLTMSTMALAFSARPVAAAYLRLRRWFDGAFAVLFGLAALKVLTARLA</sequence>
<comment type="subcellular location">
    <subcellularLocation>
        <location evidence="1">Cell membrane</location>
        <topology evidence="1">Multi-pass membrane protein</topology>
    </subcellularLocation>
</comment>
<protein>
    <submittedName>
        <fullName evidence="7">LysE family translocator</fullName>
    </submittedName>
</protein>
<accession>A0ABT3GXA4</accession>
<comment type="caution">
    <text evidence="7">The sequence shown here is derived from an EMBL/GenBank/DDBJ whole genome shotgun (WGS) entry which is preliminary data.</text>
</comment>
<evidence type="ECO:0000313" key="7">
    <source>
        <dbReference type="EMBL" id="MCW1932137.1"/>
    </source>
</evidence>